<evidence type="ECO:0000313" key="2">
    <source>
        <dbReference type="EMBL" id="GAA4714590.1"/>
    </source>
</evidence>
<dbReference type="Gene3D" id="3.30.1240.10">
    <property type="match status" value="1"/>
</dbReference>
<comment type="caution">
    <text evidence="2">The sequence shown here is derived from an EMBL/GenBank/DDBJ whole genome shotgun (WGS) entry which is preliminary data.</text>
</comment>
<dbReference type="Pfam" id="PF08282">
    <property type="entry name" value="Hydrolase_3"/>
    <property type="match status" value="2"/>
</dbReference>
<sequence length="382" mass="39697">MEKPPAGTATHLIALDIDGTLIGRDGKVPSATVQALELVRASGHHVVLATGRSLVGLLAAARRLGLTEGWAVCSNGALTVRLDRAASSGHEVVEAHTFSLGSVVRQANRLSPGVAVAVEEVGWGWRVNHEFGAGLLNGPQKLTPLEDLLAGQASRVALHANRVADHADALRHLGVTVTPAGHNWLDVTAAGTSKATALEQIRCLLGVASERTVAVGDGFNDIAMLGWAARGVAMGHAPDTVREAAGETTGTIAENGAVPILLSLVPAPARRPGLSPLGAQLAAAVHTAVERAPGPLVVRVWHGSSPDLAGCEVHTLRSGRWVRQAPVPAGRASSMRDVERAAREAGLTYPRGDEGRRRAHWRTTAPGSESGPAEFELPLTHA</sequence>
<evidence type="ECO:0000256" key="1">
    <source>
        <dbReference type="SAM" id="MobiDB-lite"/>
    </source>
</evidence>
<feature type="compositionally biased region" description="Basic and acidic residues" evidence="1">
    <location>
        <begin position="334"/>
        <end position="343"/>
    </location>
</feature>
<organism evidence="2 3">
    <name type="scientific">Promicromonospora umidemergens</name>
    <dbReference type="NCBI Taxonomy" id="629679"/>
    <lineage>
        <taxon>Bacteria</taxon>
        <taxon>Bacillati</taxon>
        <taxon>Actinomycetota</taxon>
        <taxon>Actinomycetes</taxon>
        <taxon>Micrococcales</taxon>
        <taxon>Promicromonosporaceae</taxon>
        <taxon>Promicromonospora</taxon>
    </lineage>
</organism>
<dbReference type="SUPFAM" id="SSF56784">
    <property type="entry name" value="HAD-like"/>
    <property type="match status" value="1"/>
</dbReference>
<dbReference type="InterPro" id="IPR023214">
    <property type="entry name" value="HAD_sf"/>
</dbReference>
<dbReference type="PANTHER" id="PTHR10000:SF8">
    <property type="entry name" value="HAD SUPERFAMILY HYDROLASE-LIKE, TYPE 3"/>
    <property type="match status" value="1"/>
</dbReference>
<evidence type="ECO:0008006" key="4">
    <source>
        <dbReference type="Google" id="ProtNLM"/>
    </source>
</evidence>
<dbReference type="Proteomes" id="UP001500843">
    <property type="component" value="Unassembled WGS sequence"/>
</dbReference>
<protein>
    <recommendedName>
        <fullName evidence="4">Hydroxymethylpyrimidine pyrophosphatase-like HAD family hydrolase</fullName>
    </recommendedName>
</protein>
<dbReference type="InterPro" id="IPR036412">
    <property type="entry name" value="HAD-like_sf"/>
</dbReference>
<dbReference type="Gene3D" id="3.40.50.1000">
    <property type="entry name" value="HAD superfamily/HAD-like"/>
    <property type="match status" value="1"/>
</dbReference>
<feature type="region of interest" description="Disordered" evidence="1">
    <location>
        <begin position="326"/>
        <end position="382"/>
    </location>
</feature>
<dbReference type="EMBL" id="BAABHM010000018">
    <property type="protein sequence ID" value="GAA4714590.1"/>
    <property type="molecule type" value="Genomic_DNA"/>
</dbReference>
<dbReference type="PROSITE" id="PS01229">
    <property type="entry name" value="COF_2"/>
    <property type="match status" value="1"/>
</dbReference>
<dbReference type="PANTHER" id="PTHR10000">
    <property type="entry name" value="PHOSPHOSERINE PHOSPHATASE"/>
    <property type="match status" value="1"/>
</dbReference>
<accession>A0ABP8XT32</accession>
<name>A0ABP8XT32_9MICO</name>
<proteinExistence type="predicted"/>
<reference evidence="3" key="1">
    <citation type="journal article" date="2019" name="Int. J. Syst. Evol. Microbiol.">
        <title>The Global Catalogue of Microorganisms (GCM) 10K type strain sequencing project: providing services to taxonomists for standard genome sequencing and annotation.</title>
        <authorList>
            <consortium name="The Broad Institute Genomics Platform"/>
            <consortium name="The Broad Institute Genome Sequencing Center for Infectious Disease"/>
            <person name="Wu L."/>
            <person name="Ma J."/>
        </authorList>
    </citation>
    <scope>NUCLEOTIDE SEQUENCE [LARGE SCALE GENOMIC DNA]</scope>
    <source>
        <strain evidence="3">JCM 17975</strain>
    </source>
</reference>
<gene>
    <name evidence="2" type="ORF">GCM10023198_42290</name>
</gene>
<evidence type="ECO:0000313" key="3">
    <source>
        <dbReference type="Proteomes" id="UP001500843"/>
    </source>
</evidence>
<keyword evidence="3" id="KW-1185">Reference proteome</keyword>